<keyword evidence="2" id="KW-0812">Transmembrane</keyword>
<sequence>MGKVEGDVFRKELEPESWQINHSYGQMMRILNQIKFTLMLSVFVALTGATAVAEAKYLQLDALMGAKTRFSNGCLTVEETAEMARQRNLDIVFYSDLARNSIEFGIFPFERIFKKSETLPSALSVGASGYLAEINTINSKVKDMMLLPGMEASPFYYWSGNVWDKDLVAHHFDKRLMAVGLNSPEAYEQMPILNSNFSKRGMGNISTFFIIGVLLFIASLVMVIKDRYRKPALGIAVLSLLEAFNYHPFQSSSFNQYQGDQGVAPYQEWIDYVNSAGGLSFWVDVNAEDGIRQMGATQLETLPYPEDLVLSQRYTGFEGVSFNPTLQVDTGMEWDHILREHALGNRPQPTWTIGANTIACDGQDGMSLGDVRTIILVRERSADAVLQALRAGRMYSVRQTGTDRLSLDAFEVYDPESKNAATFGEELAATGIPEVRAKVRSVQGGSKSATVTLIRNGIKVHEETATLPYELVWQDKDIERHDLSYYRLNVSVSSAERLVANPIFVRFGSGQDQLAALDPGALPPESVKAPAAPSMPKVKAPSAPRAPSMTTPGSPGVGAPSRGMDIQAPKITTPSVSAPKAPDVSGMKVDLGYTGGTGQFVVPRLDGLSIKKGPGAVFPEVGKADRGERLEVVRRTSVMVDDKPWLVVRRNGELGYVWEGLVKTQ</sequence>
<dbReference type="KEGG" id="nva:G3M78_00145"/>
<dbReference type="EMBL" id="CP048620">
    <property type="protein sequence ID" value="QPJ63901.1"/>
    <property type="molecule type" value="Genomic_DNA"/>
</dbReference>
<reference evidence="4" key="1">
    <citation type="submission" date="2020-02" db="EMBL/GenBank/DDBJ databases">
        <title>Genomic and physiological characterization of two novel Nitrospinaceae genera.</title>
        <authorList>
            <person name="Mueller A.J."/>
            <person name="Jung M.-Y."/>
            <person name="Strachan C.R."/>
            <person name="Herbold C.W."/>
            <person name="Kirkegaard R.H."/>
            <person name="Daims H."/>
        </authorList>
    </citation>
    <scope>NUCLEOTIDE SEQUENCE [LARGE SCALE GENOMIC DNA]</scope>
</reference>
<dbReference type="AlphaFoldDB" id="A0A7T0G259"/>
<feature type="transmembrane region" description="Helical" evidence="2">
    <location>
        <begin position="205"/>
        <end position="224"/>
    </location>
</feature>
<evidence type="ECO:0000256" key="1">
    <source>
        <dbReference type="SAM" id="MobiDB-lite"/>
    </source>
</evidence>
<feature type="region of interest" description="Disordered" evidence="1">
    <location>
        <begin position="516"/>
        <end position="560"/>
    </location>
</feature>
<proteinExistence type="predicted"/>
<dbReference type="InterPro" id="IPR016195">
    <property type="entry name" value="Pol/histidinol_Pase-like"/>
</dbReference>
<keyword evidence="2" id="KW-0472">Membrane</keyword>
<dbReference type="SUPFAM" id="SSF89550">
    <property type="entry name" value="PHP domain-like"/>
    <property type="match status" value="1"/>
</dbReference>
<evidence type="ECO:0000313" key="3">
    <source>
        <dbReference type="EMBL" id="QPJ63901.1"/>
    </source>
</evidence>
<protein>
    <recommendedName>
        <fullName evidence="5">SH3b domain-containing protein</fullName>
    </recommendedName>
</protein>
<keyword evidence="2" id="KW-1133">Transmembrane helix</keyword>
<name>A0A7T0G259_9BACT</name>
<accession>A0A7T0G259</accession>
<dbReference type="Gene3D" id="3.20.20.140">
    <property type="entry name" value="Metal-dependent hydrolases"/>
    <property type="match status" value="1"/>
</dbReference>
<evidence type="ECO:0000256" key="2">
    <source>
        <dbReference type="SAM" id="Phobius"/>
    </source>
</evidence>
<organism evidence="3 4">
    <name type="scientific">Candidatus Nitrohelix vancouverensis</name>
    <dbReference type="NCBI Taxonomy" id="2705534"/>
    <lineage>
        <taxon>Bacteria</taxon>
        <taxon>Pseudomonadati</taxon>
        <taxon>Nitrospinota/Tectimicrobiota group</taxon>
        <taxon>Nitrospinota</taxon>
        <taxon>Nitrospinia</taxon>
        <taxon>Nitrospinales</taxon>
        <taxon>Nitrospinaceae</taxon>
        <taxon>Candidatus Nitrohelix</taxon>
    </lineage>
</organism>
<evidence type="ECO:0000313" key="4">
    <source>
        <dbReference type="Proteomes" id="UP000594464"/>
    </source>
</evidence>
<dbReference type="Proteomes" id="UP000594464">
    <property type="component" value="Chromosome"/>
</dbReference>
<evidence type="ECO:0008006" key="5">
    <source>
        <dbReference type="Google" id="ProtNLM"/>
    </source>
</evidence>
<gene>
    <name evidence="3" type="ORF">G3M78_00145</name>
</gene>
<feature type="transmembrane region" description="Helical" evidence="2">
    <location>
        <begin position="36"/>
        <end position="53"/>
    </location>
</feature>